<dbReference type="Proteomes" id="UP000480266">
    <property type="component" value="Unassembled WGS sequence"/>
</dbReference>
<name>A0A7C9RJV4_9BRAD</name>
<dbReference type="Pfam" id="PF14237">
    <property type="entry name" value="GYF_2"/>
    <property type="match status" value="1"/>
</dbReference>
<evidence type="ECO:0000313" key="3">
    <source>
        <dbReference type="Proteomes" id="UP000480266"/>
    </source>
</evidence>
<proteinExistence type="predicted"/>
<evidence type="ECO:0000259" key="1">
    <source>
        <dbReference type="Pfam" id="PF14237"/>
    </source>
</evidence>
<keyword evidence="3" id="KW-1185">Reference proteome</keyword>
<dbReference type="InterPro" id="IPR025640">
    <property type="entry name" value="GYF_2"/>
</dbReference>
<reference evidence="2" key="1">
    <citation type="submission" date="2020-02" db="EMBL/GenBank/DDBJ databases">
        <title>Draft genome sequence of Candidatus Afipia apatlaquensis IBT-C3, a potential strain for decolorization of textile dyes.</title>
        <authorList>
            <person name="Sanchez-Reyes A."/>
            <person name="Breton-Deval L."/>
            <person name="Mangelson H."/>
            <person name="Sanchez-Flores A."/>
        </authorList>
    </citation>
    <scope>NUCLEOTIDE SEQUENCE [LARGE SCALE GENOMIC DNA]</scope>
    <source>
        <strain evidence="2">IBT-C3</strain>
    </source>
</reference>
<organism evidence="2 3">
    <name type="scientific">Candidatus Afipia apatlaquensis</name>
    <dbReference type="NCBI Taxonomy" id="2712852"/>
    <lineage>
        <taxon>Bacteria</taxon>
        <taxon>Pseudomonadati</taxon>
        <taxon>Pseudomonadota</taxon>
        <taxon>Alphaproteobacteria</taxon>
        <taxon>Hyphomicrobiales</taxon>
        <taxon>Nitrobacteraceae</taxon>
        <taxon>Afipia</taxon>
    </lineage>
</organism>
<dbReference type="AlphaFoldDB" id="A0A7C9RJV4"/>
<evidence type="ECO:0000313" key="2">
    <source>
        <dbReference type="EMBL" id="NGX96496.1"/>
    </source>
</evidence>
<gene>
    <name evidence="2" type="ORF">G4V63_15120</name>
</gene>
<dbReference type="EMBL" id="JAAMRR010000774">
    <property type="protein sequence ID" value="NGX96496.1"/>
    <property type="molecule type" value="Genomic_DNA"/>
</dbReference>
<accession>A0A7C9RJV4</accession>
<comment type="caution">
    <text evidence="2">The sequence shown here is derived from an EMBL/GenBank/DDBJ whole genome shotgun (WGS) entry which is preliminary data.</text>
</comment>
<feature type="domain" description="GYF" evidence="1">
    <location>
        <begin position="6"/>
        <end position="38"/>
    </location>
</feature>
<sequence length="38" mass="4278">MPGRSWFVAAGDKQEGPYSEDEFRDLIARGSVRADTYV</sequence>
<protein>
    <submittedName>
        <fullName evidence="2">DUF4339 domain-containing protein</fullName>
    </submittedName>
</protein>
<feature type="non-terminal residue" evidence="2">
    <location>
        <position position="38"/>
    </location>
</feature>